<evidence type="ECO:0000313" key="15">
    <source>
        <dbReference type="Proteomes" id="UP000035503"/>
    </source>
</evidence>
<comment type="similarity">
    <text evidence="3">Belongs to the radical SAM superfamily. KamA family.</text>
</comment>
<evidence type="ECO:0000313" key="14">
    <source>
        <dbReference type="EMBL" id="AKK20589.1"/>
    </source>
</evidence>
<evidence type="ECO:0000259" key="13">
    <source>
        <dbReference type="PROSITE" id="PS51918"/>
    </source>
</evidence>
<dbReference type="SFLD" id="SFLDG01070">
    <property type="entry name" value="PLP-dependent"/>
    <property type="match status" value="1"/>
</dbReference>
<dbReference type="InterPro" id="IPR006638">
    <property type="entry name" value="Elp3/MiaA/NifB-like_rSAM"/>
</dbReference>
<keyword evidence="7 12" id="KW-0663">Pyridoxal phosphate</keyword>
<dbReference type="RefSeq" id="WP_047264738.1">
    <property type="nucleotide sequence ID" value="NZ_CP004021.1"/>
</dbReference>
<name>A0A0G3I3Y3_LIBAF</name>
<dbReference type="SMART" id="SM00729">
    <property type="entry name" value="Elp3"/>
    <property type="match status" value="1"/>
</dbReference>
<feature type="binding site" evidence="11">
    <location>
        <position position="109"/>
    </location>
    <ligand>
        <name>[4Fe-4S] cluster</name>
        <dbReference type="ChEBI" id="CHEBI:49883"/>
        <note>4Fe-4S-S-AdoMet</note>
    </ligand>
</feature>
<proteinExistence type="inferred from homology"/>
<dbReference type="AlphaFoldDB" id="A0A0G3I3Y3"/>
<comment type="cofactor">
    <cofactor evidence="1 12">
        <name>pyridoxal 5'-phosphate</name>
        <dbReference type="ChEBI" id="CHEBI:597326"/>
    </cofactor>
</comment>
<evidence type="ECO:0000256" key="1">
    <source>
        <dbReference type="ARBA" id="ARBA00001933"/>
    </source>
</evidence>
<dbReference type="SFLD" id="SFLDS00029">
    <property type="entry name" value="Radical_SAM"/>
    <property type="match status" value="1"/>
</dbReference>
<dbReference type="PANTHER" id="PTHR30538">
    <property type="entry name" value="LYSINE 2,3-AMINOMUTASE-RELATED"/>
    <property type="match status" value="1"/>
</dbReference>
<dbReference type="EMBL" id="CP004021">
    <property type="protein sequence ID" value="AKK20589.1"/>
    <property type="molecule type" value="Genomic_DNA"/>
</dbReference>
<dbReference type="GO" id="GO:0046872">
    <property type="term" value="F:metal ion binding"/>
    <property type="evidence" value="ECO:0007669"/>
    <property type="project" value="UniProtKB-KW"/>
</dbReference>
<keyword evidence="6 11" id="KW-0479">Metal-binding</keyword>
<keyword evidence="9 11" id="KW-0411">Iron-sulfur</keyword>
<dbReference type="NCBIfam" id="TIGR03822">
    <property type="entry name" value="AblA_like_2"/>
    <property type="match status" value="1"/>
</dbReference>
<protein>
    <submittedName>
        <fullName evidence="14">L-lysine 2,3-aminomutase protein</fullName>
    </submittedName>
</protein>
<dbReference type="PROSITE" id="PS51918">
    <property type="entry name" value="RADICAL_SAM"/>
    <property type="match status" value="1"/>
</dbReference>
<accession>A0A0G3I3Y3</accession>
<evidence type="ECO:0000256" key="10">
    <source>
        <dbReference type="ARBA" id="ARBA00023235"/>
    </source>
</evidence>
<keyword evidence="15" id="KW-1185">Reference proteome</keyword>
<organism evidence="14 15">
    <name type="scientific">Candidatus Liberibacter africanus PTSAPSY</name>
    <dbReference type="NCBI Taxonomy" id="1277257"/>
    <lineage>
        <taxon>Bacteria</taxon>
        <taxon>Pseudomonadati</taxon>
        <taxon>Pseudomonadota</taxon>
        <taxon>Alphaproteobacteria</taxon>
        <taxon>Hyphomicrobiales</taxon>
        <taxon>Rhizobiaceae</taxon>
        <taxon>Liberibacter</taxon>
    </lineage>
</organism>
<dbReference type="InterPro" id="IPR058240">
    <property type="entry name" value="rSAM_sf"/>
</dbReference>
<dbReference type="STRING" id="1277257.G293_04870"/>
<dbReference type="NCBIfam" id="TIGR00238">
    <property type="entry name" value="KamA family radical SAM protein"/>
    <property type="match status" value="1"/>
</dbReference>
<dbReference type="KEGG" id="lau:G293_04870"/>
<dbReference type="GO" id="GO:0016853">
    <property type="term" value="F:isomerase activity"/>
    <property type="evidence" value="ECO:0007669"/>
    <property type="project" value="UniProtKB-KW"/>
</dbReference>
<evidence type="ECO:0000256" key="3">
    <source>
        <dbReference type="ARBA" id="ARBA00008703"/>
    </source>
</evidence>
<dbReference type="InterPro" id="IPR022447">
    <property type="entry name" value="Lys_aminomutase-rel"/>
</dbReference>
<evidence type="ECO:0000256" key="9">
    <source>
        <dbReference type="ARBA" id="ARBA00023014"/>
    </source>
</evidence>
<dbReference type="InterPro" id="IPR007197">
    <property type="entry name" value="rSAM"/>
</dbReference>
<evidence type="ECO:0000256" key="4">
    <source>
        <dbReference type="ARBA" id="ARBA00022485"/>
    </source>
</evidence>
<keyword evidence="10" id="KW-0413">Isomerase</keyword>
<dbReference type="Proteomes" id="UP000035503">
    <property type="component" value="Chromosome"/>
</dbReference>
<dbReference type="OrthoDB" id="9768064at2"/>
<sequence length="351" mass="40457">MKFRNKKLTSAQQLYKANLINQEQINTIKEISNHYSIALTPVIANLIDSHNPHDPIARQFIPQKEELNILPEEREDPIGDNNHSPLKGIVHRYPDRVLLKLLHVCPVYCRFCFRREMIGTQKGSVLSSEEIENAISYIQENTQIWEVIFTGGDPLILSHKRLQKVLKKLRDIKHIKILRFHSRVPIVDPQRINPEFIQCLKEAGKPIYIAIHANHPYEFSPESIKAINALADAGIILLSQSVLLKGINDDPEILENLMRTFVELRIKPYYLHHPDLAPGTSHFRLTIEEGKKIVARLKEKISGLCQPFYILDIPGGYGKVKIDSHNIKKIDNESYYITDHNNMVHRYPPKS</sequence>
<keyword evidence="8" id="KW-0408">Iron</keyword>
<evidence type="ECO:0000256" key="12">
    <source>
        <dbReference type="PIRSR" id="PIRSR603739-50"/>
    </source>
</evidence>
<evidence type="ECO:0000256" key="5">
    <source>
        <dbReference type="ARBA" id="ARBA00022691"/>
    </source>
</evidence>
<feature type="domain" description="Radical SAM core" evidence="13">
    <location>
        <begin position="91"/>
        <end position="304"/>
    </location>
</feature>
<gene>
    <name evidence="14" type="ORF">G293_04870</name>
</gene>
<evidence type="ECO:0000256" key="8">
    <source>
        <dbReference type="ARBA" id="ARBA00023004"/>
    </source>
</evidence>
<dbReference type="InterPro" id="IPR003739">
    <property type="entry name" value="Lys_aminomutase/Glu_NH3_mut"/>
</dbReference>
<evidence type="ECO:0000256" key="6">
    <source>
        <dbReference type="ARBA" id="ARBA00022723"/>
    </source>
</evidence>
<feature type="modified residue" description="N6-(pyridoxal phosphate)lysine" evidence="12">
    <location>
        <position position="319"/>
    </location>
</feature>
<reference evidence="14 15" key="1">
    <citation type="journal article" date="2015" name="Genome Announc.">
        <title>Complete Genome Sequence of 'Candidatus Liberibacter africanus,' a Bacterium Associated with Citrus Huanglongbing.</title>
        <authorList>
            <person name="Lin H."/>
            <person name="Pietersen G."/>
            <person name="Han C."/>
            <person name="Read D.A."/>
            <person name="Lou B."/>
            <person name="Gupta G."/>
            <person name="Civerolo E.L."/>
        </authorList>
    </citation>
    <scope>NUCLEOTIDE SEQUENCE [LARGE SCALE GENOMIC DNA]</scope>
    <source>
        <strain evidence="14 15">PTSAPSY</strain>
    </source>
</reference>
<dbReference type="CDD" id="cd01335">
    <property type="entry name" value="Radical_SAM"/>
    <property type="match status" value="1"/>
</dbReference>
<dbReference type="InterPro" id="IPR013785">
    <property type="entry name" value="Aldolase_TIM"/>
</dbReference>
<dbReference type="Pfam" id="PF04055">
    <property type="entry name" value="Radical_SAM"/>
    <property type="match status" value="1"/>
</dbReference>
<dbReference type="Gene3D" id="3.20.20.70">
    <property type="entry name" value="Aldolase class I"/>
    <property type="match status" value="1"/>
</dbReference>
<dbReference type="PIRSF" id="PIRSF004911">
    <property type="entry name" value="DUF160"/>
    <property type="match status" value="1"/>
</dbReference>
<evidence type="ECO:0000256" key="7">
    <source>
        <dbReference type="ARBA" id="ARBA00022898"/>
    </source>
</evidence>
<dbReference type="GO" id="GO:0051539">
    <property type="term" value="F:4 iron, 4 sulfur cluster binding"/>
    <property type="evidence" value="ECO:0007669"/>
    <property type="project" value="UniProtKB-KW"/>
</dbReference>
<keyword evidence="5" id="KW-0949">S-adenosyl-L-methionine</keyword>
<comment type="cofactor">
    <cofactor evidence="2">
        <name>[4Fe-4S] cluster</name>
        <dbReference type="ChEBI" id="CHEBI:49883"/>
    </cofactor>
</comment>
<feature type="binding site" evidence="11">
    <location>
        <position position="105"/>
    </location>
    <ligand>
        <name>[4Fe-4S] cluster</name>
        <dbReference type="ChEBI" id="CHEBI:49883"/>
        <note>4Fe-4S-S-AdoMet</note>
    </ligand>
</feature>
<dbReference type="SUPFAM" id="SSF102114">
    <property type="entry name" value="Radical SAM enzymes"/>
    <property type="match status" value="1"/>
</dbReference>
<evidence type="ECO:0000256" key="2">
    <source>
        <dbReference type="ARBA" id="ARBA00001966"/>
    </source>
</evidence>
<feature type="binding site" evidence="11">
    <location>
        <position position="112"/>
    </location>
    <ligand>
        <name>[4Fe-4S] cluster</name>
        <dbReference type="ChEBI" id="CHEBI:49883"/>
        <note>4Fe-4S-S-AdoMet</note>
    </ligand>
</feature>
<dbReference type="PATRIC" id="fig|1277257.4.peg.1053"/>
<keyword evidence="4 11" id="KW-0004">4Fe-4S</keyword>
<evidence type="ECO:0000256" key="11">
    <source>
        <dbReference type="PIRSR" id="PIRSR004911-1"/>
    </source>
</evidence>
<dbReference type="PANTHER" id="PTHR30538:SF1">
    <property type="entry name" value="L-LYSINE 2,3-AMINOMUTASE"/>
    <property type="match status" value="1"/>
</dbReference>